<dbReference type="InterPro" id="IPR014710">
    <property type="entry name" value="RmlC-like_jellyroll"/>
</dbReference>
<dbReference type="Gene3D" id="2.60.120.10">
    <property type="entry name" value="Jelly Rolls"/>
    <property type="match status" value="1"/>
</dbReference>
<dbReference type="PANTHER" id="PTHR37943">
    <property type="entry name" value="PROTEIN VES"/>
    <property type="match status" value="1"/>
</dbReference>
<reference evidence="1" key="1">
    <citation type="submission" date="2020-08" db="EMBL/GenBank/DDBJ databases">
        <title>Novel species isolated from subtropical streams in China.</title>
        <authorList>
            <person name="Lu H."/>
        </authorList>
    </citation>
    <scope>NUCLEOTIDE SEQUENCE</scope>
    <source>
        <strain evidence="1">CY7W</strain>
    </source>
</reference>
<dbReference type="InterPro" id="IPR010282">
    <property type="entry name" value="Uncharacterised_HutD/Ves"/>
</dbReference>
<dbReference type="PANTHER" id="PTHR37943:SF1">
    <property type="entry name" value="PROTEIN VES"/>
    <property type="match status" value="1"/>
</dbReference>
<keyword evidence="2" id="KW-1185">Reference proteome</keyword>
<protein>
    <submittedName>
        <fullName evidence="1">HutD family protein</fullName>
    </submittedName>
</protein>
<dbReference type="Proteomes" id="UP000612361">
    <property type="component" value="Unassembled WGS sequence"/>
</dbReference>
<dbReference type="SUPFAM" id="SSF51182">
    <property type="entry name" value="RmlC-like cupins"/>
    <property type="match status" value="1"/>
</dbReference>
<accession>A0A923KZY8</accession>
<name>A0A923KZY8_9BURK</name>
<sequence>MRHWTLHDYHTMPWKNGGGSTTELAVFPEQAGLDQFIWRLSTASVSSAGPFSHFARIDRTLAVLSGQGLIMQCDSESQHAASVTLTRDSQPYRFAGETPVFAELVQGETVLDLNMMTRRDICTHYMQRLGAGQHVISAQDAQQVLLFCARGEARLDNGSLLQASDLCLFEESTEHAGVRFTIEAAEQAELYLIRIHFLATGLS</sequence>
<dbReference type="EMBL" id="JACOGG010000024">
    <property type="protein sequence ID" value="MBC3936918.1"/>
    <property type="molecule type" value="Genomic_DNA"/>
</dbReference>
<dbReference type="AlphaFoldDB" id="A0A923KZY8"/>
<organism evidence="1 2">
    <name type="scientific">Undibacterium rugosum</name>
    <dbReference type="NCBI Taxonomy" id="2762291"/>
    <lineage>
        <taxon>Bacteria</taxon>
        <taxon>Pseudomonadati</taxon>
        <taxon>Pseudomonadota</taxon>
        <taxon>Betaproteobacteria</taxon>
        <taxon>Burkholderiales</taxon>
        <taxon>Oxalobacteraceae</taxon>
        <taxon>Undibacterium</taxon>
    </lineage>
</organism>
<dbReference type="CDD" id="cd20293">
    <property type="entry name" value="cupin_HutD_N"/>
    <property type="match status" value="1"/>
</dbReference>
<evidence type="ECO:0000313" key="2">
    <source>
        <dbReference type="Proteomes" id="UP000612361"/>
    </source>
</evidence>
<dbReference type="RefSeq" id="WP_186882443.1">
    <property type="nucleotide sequence ID" value="NZ_JACOGG010000024.1"/>
</dbReference>
<evidence type="ECO:0000313" key="1">
    <source>
        <dbReference type="EMBL" id="MBC3936918.1"/>
    </source>
</evidence>
<proteinExistence type="predicted"/>
<dbReference type="InterPro" id="IPR011051">
    <property type="entry name" value="RmlC_Cupin_sf"/>
</dbReference>
<comment type="caution">
    <text evidence="1">The sequence shown here is derived from an EMBL/GenBank/DDBJ whole genome shotgun (WGS) entry which is preliminary data.</text>
</comment>
<gene>
    <name evidence="1" type="ORF">H8K47_16250</name>
</gene>
<dbReference type="Pfam" id="PF05962">
    <property type="entry name" value="HutD"/>
    <property type="match status" value="1"/>
</dbReference>